<organism evidence="1 2">
    <name type="scientific">Rosa chinensis</name>
    <name type="common">China rose</name>
    <dbReference type="NCBI Taxonomy" id="74649"/>
    <lineage>
        <taxon>Eukaryota</taxon>
        <taxon>Viridiplantae</taxon>
        <taxon>Streptophyta</taxon>
        <taxon>Embryophyta</taxon>
        <taxon>Tracheophyta</taxon>
        <taxon>Spermatophyta</taxon>
        <taxon>Magnoliopsida</taxon>
        <taxon>eudicotyledons</taxon>
        <taxon>Gunneridae</taxon>
        <taxon>Pentapetalae</taxon>
        <taxon>rosids</taxon>
        <taxon>fabids</taxon>
        <taxon>Rosales</taxon>
        <taxon>Rosaceae</taxon>
        <taxon>Rosoideae</taxon>
        <taxon>Rosoideae incertae sedis</taxon>
        <taxon>Rosa</taxon>
    </lineage>
</organism>
<dbReference type="EMBL" id="PDCK01000041">
    <property type="protein sequence ID" value="PRQ44020.1"/>
    <property type="molecule type" value="Genomic_DNA"/>
</dbReference>
<accession>A0A2P6RC85</accession>
<reference evidence="1 2" key="1">
    <citation type="journal article" date="2018" name="Nat. Genet.">
        <title>The Rosa genome provides new insights in the design of modern roses.</title>
        <authorList>
            <person name="Bendahmane M."/>
        </authorList>
    </citation>
    <scope>NUCLEOTIDE SEQUENCE [LARGE SCALE GENOMIC DNA]</scope>
    <source>
        <strain evidence="2">cv. Old Blush</strain>
    </source>
</reference>
<comment type="caution">
    <text evidence="1">The sequence shown here is derived from an EMBL/GenBank/DDBJ whole genome shotgun (WGS) entry which is preliminary data.</text>
</comment>
<gene>
    <name evidence="1" type="ORF">RchiOBHm_Chr3g0474601</name>
</gene>
<protein>
    <submittedName>
        <fullName evidence="1">Uncharacterized protein</fullName>
    </submittedName>
</protein>
<dbReference type="Gramene" id="PRQ44020">
    <property type="protein sequence ID" value="PRQ44020"/>
    <property type="gene ID" value="RchiOBHm_Chr3g0474601"/>
</dbReference>
<sequence>MKYKQKMDSLSVADNGSPTIFCQNSKEMNNKIQSSFLMDILLRVIGCQQNPMTW</sequence>
<name>A0A2P6RC85_ROSCH</name>
<evidence type="ECO:0000313" key="2">
    <source>
        <dbReference type="Proteomes" id="UP000238479"/>
    </source>
</evidence>
<evidence type="ECO:0000313" key="1">
    <source>
        <dbReference type="EMBL" id="PRQ44020.1"/>
    </source>
</evidence>
<dbReference type="Proteomes" id="UP000238479">
    <property type="component" value="Chromosome 3"/>
</dbReference>
<dbReference type="AlphaFoldDB" id="A0A2P6RC85"/>
<keyword evidence="2" id="KW-1185">Reference proteome</keyword>
<proteinExistence type="predicted"/>